<organism evidence="7 8">
    <name type="scientific">Aspergillus rambellii</name>
    <dbReference type="NCBI Taxonomy" id="308745"/>
    <lineage>
        <taxon>Eukaryota</taxon>
        <taxon>Fungi</taxon>
        <taxon>Dikarya</taxon>
        <taxon>Ascomycota</taxon>
        <taxon>Pezizomycotina</taxon>
        <taxon>Eurotiomycetes</taxon>
        <taxon>Eurotiomycetidae</taxon>
        <taxon>Eurotiales</taxon>
        <taxon>Aspergillaceae</taxon>
        <taxon>Aspergillus</taxon>
        <taxon>Aspergillus subgen. Nidulantes</taxon>
    </lineage>
</organism>
<evidence type="ECO:0000256" key="5">
    <source>
        <dbReference type="ARBA" id="ARBA00023242"/>
    </source>
</evidence>
<comment type="subcellular location">
    <subcellularLocation>
        <location evidence="1">Nucleus</location>
    </subcellularLocation>
</comment>
<sequence length="719" mass="80563">MGSRLRADILLSAVTCESGFSGGGDDVERHALGYIFIFDAGGPDVAPPVSHISAVMVDRTAAVKASVRLAPACTECQRRKQKASKISQGCSREWPCNHCQARRIAHLCKFTPKKVLRTAKTAADDPREPEAPKELDITDHEPLQNIDLTSVSNYDDFRALGYLPDFQARQMTFLRLTHMQKSPVIPPNLPGTRSSEVENALRVLPPKPYIDILIQHFLNNTNYHYCALYPPAFLSDYSTWWSRKSNGQPITSEFTCLLLRVCACSAPYLDDELREKLESELGESIEHQSRLYHNAAKQISSTIAPGKGGLIQVQQLFLTAQWLKTESLFVESWHALGVAIHEAQEQGMHKSSSNPKIPEFDREMRKRVWCILYTWDWQMSLLLSRPFIINSSYCAFELPNLRLESVDSEPECPSPVAHMVLECQLGLAISKIPGVMGGVLSPMQAMSIHQEVENWSDSFPPPYAVPHPDTKWDDSHQFIKLQRHTLNLIGHMVKLMPLKQCLTKYIDPNSPSIERSLRENAVECAMKLIRTCAEMLEYLSPFNAKFHFAPFLIFDTAALLCSAIVHDKSRTLPQHESIIETIDIALDQLDRISRVSGIVKTGSICYSVLNKLVAKLPISREAAPVSSKSPQSSIDAPQTLPNMHIPNTDPSFCFPTTVPPLDTLDPELITPTGPDLFPSEPMINNLDGFSDILQVDLGELGQIWDWENLDLNLQNTTFI</sequence>
<dbReference type="EMBL" id="JZBS01000457">
    <property type="protein sequence ID" value="KKK26355.1"/>
    <property type="molecule type" value="Genomic_DNA"/>
</dbReference>
<evidence type="ECO:0000256" key="1">
    <source>
        <dbReference type="ARBA" id="ARBA00004123"/>
    </source>
</evidence>
<name>A0A0F8X9X7_9EURO</name>
<evidence type="ECO:0000256" key="3">
    <source>
        <dbReference type="ARBA" id="ARBA00023125"/>
    </source>
</evidence>
<dbReference type="Proteomes" id="UP000034291">
    <property type="component" value="Unassembled WGS sequence"/>
</dbReference>
<dbReference type="AlphaFoldDB" id="A0A0F8X9X7"/>
<proteinExistence type="predicted"/>
<evidence type="ECO:0000313" key="7">
    <source>
        <dbReference type="EMBL" id="KKK26355.1"/>
    </source>
</evidence>
<dbReference type="CDD" id="cd12148">
    <property type="entry name" value="fungal_TF_MHR"/>
    <property type="match status" value="1"/>
</dbReference>
<dbReference type="GO" id="GO:0005634">
    <property type="term" value="C:nucleus"/>
    <property type="evidence" value="ECO:0007669"/>
    <property type="project" value="UniProtKB-SubCell"/>
</dbReference>
<comment type="caution">
    <text evidence="7">The sequence shown here is derived from an EMBL/GenBank/DDBJ whole genome shotgun (WGS) entry which is preliminary data.</text>
</comment>
<dbReference type="PANTHER" id="PTHR31001:SF84">
    <property type="entry name" value="FUNGAL SPECIFIC TRANSCRIPTION FACTOR"/>
    <property type="match status" value="1"/>
</dbReference>
<reference evidence="7 8" key="1">
    <citation type="submission" date="2015-02" db="EMBL/GenBank/DDBJ databases">
        <title>Draft Genome Sequences of Two Closely-Related Aflatoxigenic Aspergillus Species Obtained from the Cote d'Ivoire.</title>
        <authorList>
            <person name="Moore G.G."/>
            <person name="Beltz S.B."/>
            <person name="Mack B.M."/>
        </authorList>
    </citation>
    <scope>NUCLEOTIDE SEQUENCE [LARGE SCALE GENOMIC DNA]</scope>
    <source>
        <strain evidence="7 8">SRRC1468</strain>
    </source>
</reference>
<dbReference type="GO" id="GO:0006351">
    <property type="term" value="P:DNA-templated transcription"/>
    <property type="evidence" value="ECO:0007669"/>
    <property type="project" value="InterPro"/>
</dbReference>
<keyword evidence="8" id="KW-1185">Reference proteome</keyword>
<accession>A0A0F8X9X7</accession>
<dbReference type="PANTHER" id="PTHR31001">
    <property type="entry name" value="UNCHARACTERIZED TRANSCRIPTIONAL REGULATORY PROTEIN"/>
    <property type="match status" value="1"/>
</dbReference>
<dbReference type="GO" id="GO:0008270">
    <property type="term" value="F:zinc ion binding"/>
    <property type="evidence" value="ECO:0007669"/>
    <property type="project" value="InterPro"/>
</dbReference>
<evidence type="ECO:0000256" key="4">
    <source>
        <dbReference type="ARBA" id="ARBA00023163"/>
    </source>
</evidence>
<gene>
    <name evidence="7" type="ORF">ARAM_004199</name>
</gene>
<dbReference type="SMART" id="SM00906">
    <property type="entry name" value="Fungal_trans"/>
    <property type="match status" value="1"/>
</dbReference>
<dbReference type="Gene3D" id="4.10.240.10">
    <property type="entry name" value="Zn(2)-C6 fungal-type DNA-binding domain"/>
    <property type="match status" value="1"/>
</dbReference>
<feature type="domain" description="Xylanolytic transcriptional activator regulatory" evidence="6">
    <location>
        <begin position="332"/>
        <end position="405"/>
    </location>
</feature>
<dbReference type="STRING" id="308745.A0A0F8X9X7"/>
<keyword evidence="3" id="KW-0238">DNA-binding</keyword>
<dbReference type="InterPro" id="IPR007219">
    <property type="entry name" value="XnlR_reg_dom"/>
</dbReference>
<dbReference type="OrthoDB" id="5344325at2759"/>
<keyword evidence="5" id="KW-0539">Nucleus</keyword>
<dbReference type="GO" id="GO:0000981">
    <property type="term" value="F:DNA-binding transcription factor activity, RNA polymerase II-specific"/>
    <property type="evidence" value="ECO:0007669"/>
    <property type="project" value="InterPro"/>
</dbReference>
<keyword evidence="2" id="KW-0805">Transcription regulation</keyword>
<dbReference type="InterPro" id="IPR036864">
    <property type="entry name" value="Zn2-C6_fun-type_DNA-bd_sf"/>
</dbReference>
<evidence type="ECO:0000259" key="6">
    <source>
        <dbReference type="SMART" id="SM00906"/>
    </source>
</evidence>
<keyword evidence="4" id="KW-0804">Transcription</keyword>
<dbReference type="Pfam" id="PF04082">
    <property type="entry name" value="Fungal_trans"/>
    <property type="match status" value="1"/>
</dbReference>
<protein>
    <recommendedName>
        <fullName evidence="6">Xylanolytic transcriptional activator regulatory domain-containing protein</fullName>
    </recommendedName>
</protein>
<dbReference type="GO" id="GO:0003677">
    <property type="term" value="F:DNA binding"/>
    <property type="evidence" value="ECO:0007669"/>
    <property type="project" value="UniProtKB-KW"/>
</dbReference>
<evidence type="ECO:0000313" key="8">
    <source>
        <dbReference type="Proteomes" id="UP000034291"/>
    </source>
</evidence>
<evidence type="ECO:0000256" key="2">
    <source>
        <dbReference type="ARBA" id="ARBA00023015"/>
    </source>
</evidence>
<dbReference type="InterPro" id="IPR050613">
    <property type="entry name" value="Sec_Metabolite_Reg"/>
</dbReference>